<dbReference type="SMART" id="SM00849">
    <property type="entry name" value="Lactamase_B"/>
    <property type="match status" value="1"/>
</dbReference>
<dbReference type="GO" id="GO:0005737">
    <property type="term" value="C:cytoplasm"/>
    <property type="evidence" value="ECO:0007669"/>
    <property type="project" value="TreeGrafter"/>
</dbReference>
<dbReference type="InterPro" id="IPR036866">
    <property type="entry name" value="RibonucZ/Hydroxyglut_hydro"/>
</dbReference>
<feature type="domain" description="Metallo-beta-lactamase" evidence="2">
    <location>
        <begin position="78"/>
        <end position="265"/>
    </location>
</feature>
<proteinExistence type="predicted"/>
<dbReference type="AlphaFoldDB" id="A0A6V8LYY0"/>
<dbReference type="Gene3D" id="3.60.15.10">
    <property type="entry name" value="Ribonuclease Z/Hydroxyacylglutathione hydrolase-like"/>
    <property type="match status" value="1"/>
</dbReference>
<evidence type="ECO:0000313" key="4">
    <source>
        <dbReference type="Proteomes" id="UP000494245"/>
    </source>
</evidence>
<feature type="region of interest" description="Disordered" evidence="1">
    <location>
        <begin position="1"/>
        <end position="29"/>
    </location>
</feature>
<organism evidence="3 4">
    <name type="scientific">Fundidesulfovibrio magnetotacticus</name>
    <dbReference type="NCBI Taxonomy" id="2730080"/>
    <lineage>
        <taxon>Bacteria</taxon>
        <taxon>Pseudomonadati</taxon>
        <taxon>Thermodesulfobacteriota</taxon>
        <taxon>Desulfovibrionia</taxon>
        <taxon>Desulfovibrionales</taxon>
        <taxon>Desulfovibrionaceae</taxon>
        <taxon>Fundidesulfovibrio</taxon>
    </lineage>
</organism>
<name>A0A6V8LYY0_9BACT</name>
<reference evidence="3 4" key="1">
    <citation type="submission" date="2020-04" db="EMBL/GenBank/DDBJ databases">
        <authorList>
            <consortium name="Desulfovibrio sp. FSS-1 genome sequencing consortium"/>
            <person name="Shimoshige H."/>
            <person name="Kobayashi H."/>
            <person name="Maekawa T."/>
        </authorList>
    </citation>
    <scope>NUCLEOTIDE SEQUENCE [LARGE SCALE GENOMIC DNA]</scope>
    <source>
        <strain evidence="3 4">SIID29052-01</strain>
    </source>
</reference>
<evidence type="ECO:0000256" key="1">
    <source>
        <dbReference type="SAM" id="MobiDB-lite"/>
    </source>
</evidence>
<sequence length="331" mass="36464">MRHSDSPPDSASAPPPSPTQRSGRWRAPWPEEDRSFLDLLRWGLSRRPAPWPVKLPVAPCAPPPERVHGHSLRVTLVGHSTVLLQTGGANLLTDPVWSERTGPFGRGPRRVRAPGLELDALPSLDAVLVTHNHYDHLDLPTLAALARAHDPLFLVPPGDARLVRRAAPRARIRELHWWEQQELAGVRVHAAPARHWSARGLLDRRRSLWCSFVLEAACGPVVFFGDTGFGLGEPFGMIRERFGPARLALLPIGAYEPRWFMAPAHMDPDEAVRAVRILEAQHALALHHGVFQLTDEAHDDPASALDQALLRHGLKPGAFAAPDPGAAWTLD</sequence>
<protein>
    <recommendedName>
        <fullName evidence="2">Metallo-beta-lactamase domain-containing protein</fullName>
    </recommendedName>
</protein>
<comment type="caution">
    <text evidence="3">The sequence shown here is derived from an EMBL/GenBank/DDBJ whole genome shotgun (WGS) entry which is preliminary data.</text>
</comment>
<dbReference type="Pfam" id="PF12706">
    <property type="entry name" value="Lactamase_B_2"/>
    <property type="match status" value="1"/>
</dbReference>
<dbReference type="RefSeq" id="WP_173085610.1">
    <property type="nucleotide sequence ID" value="NZ_BLTE01000013.1"/>
</dbReference>
<accession>A0A6V8LYY0</accession>
<dbReference type="PANTHER" id="PTHR15032">
    <property type="entry name" value="N-ACYL-PHOSPHATIDYLETHANOLAMINE-HYDROLYZING PHOSPHOLIPASE D"/>
    <property type="match status" value="1"/>
</dbReference>
<dbReference type="PANTHER" id="PTHR15032:SF4">
    <property type="entry name" value="N-ACYL-PHOSPHATIDYLETHANOLAMINE-HYDROLYZING PHOSPHOLIPASE D"/>
    <property type="match status" value="1"/>
</dbReference>
<dbReference type="SUPFAM" id="SSF56281">
    <property type="entry name" value="Metallo-hydrolase/oxidoreductase"/>
    <property type="match status" value="1"/>
</dbReference>
<reference evidence="3 4" key="2">
    <citation type="submission" date="2020-05" db="EMBL/GenBank/DDBJ databases">
        <title>Draft genome sequence of Desulfovibrio sp. strainFSS-1.</title>
        <authorList>
            <person name="Shimoshige H."/>
            <person name="Kobayashi H."/>
            <person name="Maekawa T."/>
        </authorList>
    </citation>
    <scope>NUCLEOTIDE SEQUENCE [LARGE SCALE GENOMIC DNA]</scope>
    <source>
        <strain evidence="3 4">SIID29052-01</strain>
    </source>
</reference>
<dbReference type="EMBL" id="BLTE01000013">
    <property type="protein sequence ID" value="GFK94996.1"/>
    <property type="molecule type" value="Genomic_DNA"/>
</dbReference>
<gene>
    <name evidence="3" type="ORF">NNJEOMEG_02844</name>
</gene>
<dbReference type="InterPro" id="IPR001279">
    <property type="entry name" value="Metallo-B-lactamas"/>
</dbReference>
<evidence type="ECO:0000259" key="2">
    <source>
        <dbReference type="SMART" id="SM00849"/>
    </source>
</evidence>
<dbReference type="Proteomes" id="UP000494245">
    <property type="component" value="Unassembled WGS sequence"/>
</dbReference>
<keyword evidence="4" id="KW-1185">Reference proteome</keyword>
<evidence type="ECO:0000313" key="3">
    <source>
        <dbReference type="EMBL" id="GFK94996.1"/>
    </source>
</evidence>